<keyword evidence="2" id="KW-1185">Reference proteome</keyword>
<gene>
    <name evidence="1" type="ORF">DUNSADRAFT_16258</name>
</gene>
<sequence length="94" mass="10577">MALPSTTAPPHVLCCKAQQTKQSMRYVRRCLAAQSLLTKCCTECLKTLSQTQALRSTFDLKKTWKPAVLKRCHESQSSLKVSSQAQNFSLKFRA</sequence>
<protein>
    <recommendedName>
        <fullName evidence="3">Encoded protein</fullName>
    </recommendedName>
</protein>
<evidence type="ECO:0008006" key="3">
    <source>
        <dbReference type="Google" id="ProtNLM"/>
    </source>
</evidence>
<dbReference type="Proteomes" id="UP000815325">
    <property type="component" value="Unassembled WGS sequence"/>
</dbReference>
<proteinExistence type="predicted"/>
<organism evidence="1 2">
    <name type="scientific">Dunaliella salina</name>
    <name type="common">Green alga</name>
    <name type="synonym">Protococcus salinus</name>
    <dbReference type="NCBI Taxonomy" id="3046"/>
    <lineage>
        <taxon>Eukaryota</taxon>
        <taxon>Viridiplantae</taxon>
        <taxon>Chlorophyta</taxon>
        <taxon>core chlorophytes</taxon>
        <taxon>Chlorophyceae</taxon>
        <taxon>CS clade</taxon>
        <taxon>Chlamydomonadales</taxon>
        <taxon>Dunaliellaceae</taxon>
        <taxon>Dunaliella</taxon>
    </lineage>
</organism>
<comment type="caution">
    <text evidence="1">The sequence shown here is derived from an EMBL/GenBank/DDBJ whole genome shotgun (WGS) entry which is preliminary data.</text>
</comment>
<name>A0ABQ7H164_DUNSA</name>
<evidence type="ECO:0000313" key="2">
    <source>
        <dbReference type="Proteomes" id="UP000815325"/>
    </source>
</evidence>
<evidence type="ECO:0000313" key="1">
    <source>
        <dbReference type="EMBL" id="KAF5840595.1"/>
    </source>
</evidence>
<accession>A0ABQ7H164</accession>
<dbReference type="EMBL" id="MU069509">
    <property type="protein sequence ID" value="KAF5840595.1"/>
    <property type="molecule type" value="Genomic_DNA"/>
</dbReference>
<reference evidence="1" key="1">
    <citation type="submission" date="2017-08" db="EMBL/GenBank/DDBJ databases">
        <authorList>
            <person name="Polle J.E."/>
            <person name="Barry K."/>
            <person name="Cushman J."/>
            <person name="Schmutz J."/>
            <person name="Tran D."/>
            <person name="Hathwaick L.T."/>
            <person name="Yim W.C."/>
            <person name="Jenkins J."/>
            <person name="Mckie-Krisberg Z.M."/>
            <person name="Prochnik S."/>
            <person name="Lindquist E."/>
            <person name="Dockter R.B."/>
            <person name="Adam C."/>
            <person name="Molina H."/>
            <person name="Bunkerborg J."/>
            <person name="Jin E."/>
            <person name="Buchheim M."/>
            <person name="Magnuson J."/>
        </authorList>
    </citation>
    <scope>NUCLEOTIDE SEQUENCE</scope>
    <source>
        <strain evidence="1">CCAP 19/18</strain>
    </source>
</reference>